<evidence type="ECO:0000313" key="1">
    <source>
        <dbReference type="EMBL" id="MFC4625238.1"/>
    </source>
</evidence>
<dbReference type="Pfam" id="PF14345">
    <property type="entry name" value="GDYXXLXY"/>
    <property type="match status" value="1"/>
</dbReference>
<keyword evidence="2" id="KW-1185">Reference proteome</keyword>
<dbReference type="Proteomes" id="UP001596042">
    <property type="component" value="Unassembled WGS sequence"/>
</dbReference>
<dbReference type="RefSeq" id="WP_374829488.1">
    <property type="nucleotide sequence ID" value="NZ_JBHEEZ010000001.1"/>
</dbReference>
<protein>
    <submittedName>
        <fullName evidence="1">GDYXXLXY domain-containing protein</fullName>
    </submittedName>
</protein>
<dbReference type="EMBL" id="JBHSEL010000053">
    <property type="protein sequence ID" value="MFC4625238.1"/>
    <property type="molecule type" value="Genomic_DNA"/>
</dbReference>
<organism evidence="1 2">
    <name type="scientific">Daeguia caeni</name>
    <dbReference type="NCBI Taxonomy" id="439612"/>
    <lineage>
        <taxon>Bacteria</taxon>
        <taxon>Pseudomonadati</taxon>
        <taxon>Pseudomonadota</taxon>
        <taxon>Alphaproteobacteria</taxon>
        <taxon>Hyphomicrobiales</taxon>
        <taxon>Brucellaceae</taxon>
        <taxon>Daeguia</taxon>
    </lineage>
</organism>
<gene>
    <name evidence="1" type="ORF">ACFO1V_08390</name>
</gene>
<name>A0ABV9H4A7_9HYPH</name>
<proteinExistence type="predicted"/>
<dbReference type="InterPro" id="IPR025833">
    <property type="entry name" value="GDYXXLXY"/>
</dbReference>
<accession>A0ABV9H4A7</accession>
<sequence length="189" mass="21030">MKMSARWLYAGAVLASLMQTGVLYASIEQRASILRSGKVVELLSEPVDPRDLLRGDYVVLDYAISSIARSDIAGKTVPGQRDVYVALKPGANGLWHFSRASLTPLADLAPEEVQIHGKSRYDIPNDPERIIRIHYGIERFYLPEGQGRAVEDAQRDRAITVMVAVNRHGEAVIKALKDNGKQLFEEPLY</sequence>
<reference evidence="2" key="1">
    <citation type="journal article" date="2019" name="Int. J. Syst. Evol. Microbiol.">
        <title>The Global Catalogue of Microorganisms (GCM) 10K type strain sequencing project: providing services to taxonomists for standard genome sequencing and annotation.</title>
        <authorList>
            <consortium name="The Broad Institute Genomics Platform"/>
            <consortium name="The Broad Institute Genome Sequencing Center for Infectious Disease"/>
            <person name="Wu L."/>
            <person name="Ma J."/>
        </authorList>
    </citation>
    <scope>NUCLEOTIDE SEQUENCE [LARGE SCALE GENOMIC DNA]</scope>
    <source>
        <strain evidence="2">CGMCC 1.15731</strain>
    </source>
</reference>
<comment type="caution">
    <text evidence="1">The sequence shown here is derived from an EMBL/GenBank/DDBJ whole genome shotgun (WGS) entry which is preliminary data.</text>
</comment>
<evidence type="ECO:0000313" key="2">
    <source>
        <dbReference type="Proteomes" id="UP001596042"/>
    </source>
</evidence>